<dbReference type="AlphaFoldDB" id="A0A0E0GZ35"/>
<protein>
    <submittedName>
        <fullName evidence="1">Uncharacterized protein</fullName>
    </submittedName>
</protein>
<dbReference type="EnsemblPlants" id="ONIVA04G05960.1">
    <property type="protein sequence ID" value="ONIVA04G05960.1"/>
    <property type="gene ID" value="ONIVA04G05960"/>
</dbReference>
<dbReference type="Gene3D" id="1.20.5.340">
    <property type="match status" value="1"/>
</dbReference>
<organism evidence="1">
    <name type="scientific">Oryza nivara</name>
    <name type="common">Indian wild rice</name>
    <name type="synonym">Oryza sativa f. spontanea</name>
    <dbReference type="NCBI Taxonomy" id="4536"/>
    <lineage>
        <taxon>Eukaryota</taxon>
        <taxon>Viridiplantae</taxon>
        <taxon>Streptophyta</taxon>
        <taxon>Embryophyta</taxon>
        <taxon>Tracheophyta</taxon>
        <taxon>Spermatophyta</taxon>
        <taxon>Magnoliopsida</taxon>
        <taxon>Liliopsida</taxon>
        <taxon>Poales</taxon>
        <taxon>Poaceae</taxon>
        <taxon>BOP clade</taxon>
        <taxon>Oryzoideae</taxon>
        <taxon>Oryzeae</taxon>
        <taxon>Oryzinae</taxon>
        <taxon>Oryza</taxon>
    </lineage>
</organism>
<reference evidence="1" key="2">
    <citation type="submission" date="2018-04" db="EMBL/GenBank/DDBJ databases">
        <title>OnivRS2 (Oryza nivara Reference Sequence Version 2).</title>
        <authorList>
            <person name="Zhang J."/>
            <person name="Kudrna D."/>
            <person name="Lee S."/>
            <person name="Talag J."/>
            <person name="Rajasekar S."/>
            <person name="Welchert J."/>
            <person name="Hsing Y.-I."/>
            <person name="Wing R.A."/>
        </authorList>
    </citation>
    <scope>NUCLEOTIDE SEQUENCE [LARGE SCALE GENOMIC DNA]</scope>
    <source>
        <strain evidence="1">SL10</strain>
    </source>
</reference>
<name>A0A0E0GZ35_ORYNI</name>
<proteinExistence type="predicted"/>
<dbReference type="Proteomes" id="UP000006591">
    <property type="component" value="Chromosome 4"/>
</dbReference>
<accession>A0A0E0GZ35</accession>
<evidence type="ECO:0000313" key="1">
    <source>
        <dbReference type="EnsemblPlants" id="ONIVA04G05960.1"/>
    </source>
</evidence>
<reference evidence="1" key="1">
    <citation type="submission" date="2015-04" db="UniProtKB">
        <authorList>
            <consortium name="EnsemblPlants"/>
        </authorList>
    </citation>
    <scope>IDENTIFICATION</scope>
    <source>
        <strain evidence="1">SL10</strain>
    </source>
</reference>
<dbReference type="Gramene" id="ONIVA04G05960.1">
    <property type="protein sequence ID" value="ONIVA04G05960.1"/>
    <property type="gene ID" value="ONIVA04G05960"/>
</dbReference>
<sequence>MAPREAFYENKLAPTHEASRRLNVEKNKSYEAQIAGLNQQISALQMKIQALDKYRQNRNRDYCELEKKFKALEIRHTDQDKKYKAMEAKYTNLDKKYVTLLEKHGDCC</sequence>
<dbReference type="OMA" id="RDYCELE"/>
<evidence type="ECO:0000313" key="2">
    <source>
        <dbReference type="Proteomes" id="UP000006591"/>
    </source>
</evidence>
<dbReference type="HOGENOM" id="CLU_2201232_0_0_1"/>
<keyword evidence="2" id="KW-1185">Reference proteome</keyword>